<evidence type="ECO:0000313" key="2">
    <source>
        <dbReference type="Proteomes" id="UP000269221"/>
    </source>
</evidence>
<dbReference type="AlphaFoldDB" id="A0A3M0LH73"/>
<organism evidence="1 2">
    <name type="scientific">Hirundo rustica rustica</name>
    <dbReference type="NCBI Taxonomy" id="333673"/>
    <lineage>
        <taxon>Eukaryota</taxon>
        <taxon>Metazoa</taxon>
        <taxon>Chordata</taxon>
        <taxon>Craniata</taxon>
        <taxon>Vertebrata</taxon>
        <taxon>Euteleostomi</taxon>
        <taxon>Archelosauria</taxon>
        <taxon>Archosauria</taxon>
        <taxon>Dinosauria</taxon>
        <taxon>Saurischia</taxon>
        <taxon>Theropoda</taxon>
        <taxon>Coelurosauria</taxon>
        <taxon>Aves</taxon>
        <taxon>Neognathae</taxon>
        <taxon>Neoaves</taxon>
        <taxon>Telluraves</taxon>
        <taxon>Australaves</taxon>
        <taxon>Passeriformes</taxon>
        <taxon>Sylvioidea</taxon>
        <taxon>Hirundinidae</taxon>
        <taxon>Hirundo</taxon>
    </lineage>
</organism>
<dbReference type="Proteomes" id="UP000269221">
    <property type="component" value="Unassembled WGS sequence"/>
</dbReference>
<accession>A0A3M0LH73</accession>
<reference evidence="1 2" key="1">
    <citation type="submission" date="2018-07" db="EMBL/GenBank/DDBJ databases">
        <title>A high quality draft genome assembly of the barn swallow (H. rustica rustica).</title>
        <authorList>
            <person name="Formenti G."/>
            <person name="Chiara M."/>
            <person name="Poveda L."/>
            <person name="Francoijs K.-J."/>
            <person name="Bonisoli-Alquati A."/>
            <person name="Canova L."/>
            <person name="Gianfranceschi L."/>
            <person name="Horner D.S."/>
            <person name="Saino N."/>
        </authorList>
    </citation>
    <scope>NUCLEOTIDE SEQUENCE [LARGE SCALE GENOMIC DNA]</scope>
    <source>
        <strain evidence="1">Chelidonia</strain>
        <tissue evidence="1">Blood</tissue>
    </source>
</reference>
<evidence type="ECO:0000313" key="1">
    <source>
        <dbReference type="EMBL" id="RMC18427.1"/>
    </source>
</evidence>
<sequence>MKGASFTGDVGLGNGLLNLPVWSPRSVPCVIGSCGVNDEHGHRQSAGLEGTKFLCGSKTVALILLGMQRSGLDECMRVNLLLDIALSPADSWVYRVSPALQFRAEPGTTRASSICAMAVEGRVCGSALVLIAESPEA</sequence>
<gene>
    <name evidence="1" type="ORF">DUI87_04314</name>
</gene>
<keyword evidence="2" id="KW-1185">Reference proteome</keyword>
<protein>
    <submittedName>
        <fullName evidence="1">Uncharacterized protein</fullName>
    </submittedName>
</protein>
<comment type="caution">
    <text evidence="1">The sequence shown here is derived from an EMBL/GenBank/DDBJ whole genome shotgun (WGS) entry which is preliminary data.</text>
</comment>
<name>A0A3M0LH73_HIRRU</name>
<dbReference type="EMBL" id="QRBI01000096">
    <property type="protein sequence ID" value="RMC18427.1"/>
    <property type="molecule type" value="Genomic_DNA"/>
</dbReference>
<proteinExistence type="predicted"/>